<dbReference type="Proteomes" id="UP000054018">
    <property type="component" value="Unassembled WGS sequence"/>
</dbReference>
<evidence type="ECO:0000313" key="2">
    <source>
        <dbReference type="Proteomes" id="UP000054018"/>
    </source>
</evidence>
<sequence>MFSSNRQPVDIFLTSTQLTQARIEWHQSIHRNESGSTYCRLMKNLTGLVVGNQRVSSHHQHVTDTSELRLTDIQHLAVKMSTTAFRFIASL</sequence>
<protein>
    <submittedName>
        <fullName evidence="1">Uncharacterized protein</fullName>
    </submittedName>
</protein>
<reference evidence="1 2" key="1">
    <citation type="submission" date="2014-04" db="EMBL/GenBank/DDBJ databases">
        <authorList>
            <consortium name="DOE Joint Genome Institute"/>
            <person name="Kuo A."/>
            <person name="Kohler A."/>
            <person name="Costa M.D."/>
            <person name="Nagy L.G."/>
            <person name="Floudas D."/>
            <person name="Copeland A."/>
            <person name="Barry K.W."/>
            <person name="Cichocki N."/>
            <person name="Veneault-Fourrey C."/>
            <person name="LaButti K."/>
            <person name="Lindquist E.A."/>
            <person name="Lipzen A."/>
            <person name="Lundell T."/>
            <person name="Morin E."/>
            <person name="Murat C."/>
            <person name="Sun H."/>
            <person name="Tunlid A."/>
            <person name="Henrissat B."/>
            <person name="Grigoriev I.V."/>
            <person name="Hibbett D.S."/>
            <person name="Martin F."/>
            <person name="Nordberg H.P."/>
            <person name="Cantor M.N."/>
            <person name="Hua S.X."/>
        </authorList>
    </citation>
    <scope>NUCLEOTIDE SEQUENCE [LARGE SCALE GENOMIC DNA]</scope>
    <source>
        <strain evidence="1 2">441</strain>
    </source>
</reference>
<organism evidence="1 2">
    <name type="scientific">Pisolithus microcarpus 441</name>
    <dbReference type="NCBI Taxonomy" id="765257"/>
    <lineage>
        <taxon>Eukaryota</taxon>
        <taxon>Fungi</taxon>
        <taxon>Dikarya</taxon>
        <taxon>Basidiomycota</taxon>
        <taxon>Agaricomycotina</taxon>
        <taxon>Agaricomycetes</taxon>
        <taxon>Agaricomycetidae</taxon>
        <taxon>Boletales</taxon>
        <taxon>Sclerodermatineae</taxon>
        <taxon>Pisolithaceae</taxon>
        <taxon>Pisolithus</taxon>
    </lineage>
</organism>
<dbReference type="HOGENOM" id="CLU_2427899_0_0_1"/>
<accession>A0A0C9YA24</accession>
<keyword evidence="2" id="KW-1185">Reference proteome</keyword>
<gene>
    <name evidence="1" type="ORF">PISMIDRAFT_19975</name>
</gene>
<evidence type="ECO:0000313" key="1">
    <source>
        <dbReference type="EMBL" id="KIK10904.1"/>
    </source>
</evidence>
<proteinExistence type="predicted"/>
<dbReference type="EMBL" id="KN834368">
    <property type="protein sequence ID" value="KIK10904.1"/>
    <property type="molecule type" value="Genomic_DNA"/>
</dbReference>
<dbReference type="AlphaFoldDB" id="A0A0C9YA24"/>
<reference evidence="2" key="2">
    <citation type="submission" date="2015-01" db="EMBL/GenBank/DDBJ databases">
        <title>Evolutionary Origins and Diversification of the Mycorrhizal Mutualists.</title>
        <authorList>
            <consortium name="DOE Joint Genome Institute"/>
            <consortium name="Mycorrhizal Genomics Consortium"/>
            <person name="Kohler A."/>
            <person name="Kuo A."/>
            <person name="Nagy L.G."/>
            <person name="Floudas D."/>
            <person name="Copeland A."/>
            <person name="Barry K.W."/>
            <person name="Cichocki N."/>
            <person name="Veneault-Fourrey C."/>
            <person name="LaButti K."/>
            <person name="Lindquist E.A."/>
            <person name="Lipzen A."/>
            <person name="Lundell T."/>
            <person name="Morin E."/>
            <person name="Murat C."/>
            <person name="Riley R."/>
            <person name="Ohm R."/>
            <person name="Sun H."/>
            <person name="Tunlid A."/>
            <person name="Henrissat B."/>
            <person name="Grigoriev I.V."/>
            <person name="Hibbett D.S."/>
            <person name="Martin F."/>
        </authorList>
    </citation>
    <scope>NUCLEOTIDE SEQUENCE [LARGE SCALE GENOMIC DNA]</scope>
    <source>
        <strain evidence="2">441</strain>
    </source>
</reference>
<name>A0A0C9YA24_9AGAM</name>